<dbReference type="GO" id="GO:0020037">
    <property type="term" value="F:heme binding"/>
    <property type="evidence" value="ECO:0007669"/>
    <property type="project" value="InterPro"/>
</dbReference>
<evidence type="ECO:0000313" key="3">
    <source>
        <dbReference type="EMBL" id="MBB5137480.1"/>
    </source>
</evidence>
<dbReference type="SUPFAM" id="SSF48264">
    <property type="entry name" value="Cytochrome P450"/>
    <property type="match status" value="1"/>
</dbReference>
<dbReference type="GO" id="GO:0005506">
    <property type="term" value="F:iron ion binding"/>
    <property type="evidence" value="ECO:0007669"/>
    <property type="project" value="InterPro"/>
</dbReference>
<dbReference type="PRINTS" id="PR00359">
    <property type="entry name" value="BP450"/>
</dbReference>
<reference evidence="3 4" key="1">
    <citation type="submission" date="2020-08" db="EMBL/GenBank/DDBJ databases">
        <title>Genomic Encyclopedia of Type Strains, Phase IV (KMG-IV): sequencing the most valuable type-strain genomes for metagenomic binning, comparative biology and taxonomic classification.</title>
        <authorList>
            <person name="Goeker M."/>
        </authorList>
    </citation>
    <scope>NUCLEOTIDE SEQUENCE [LARGE SCALE GENOMIC DNA]</scope>
    <source>
        <strain evidence="3 4">DSM 45615</strain>
    </source>
</reference>
<dbReference type="PANTHER" id="PTHR46696">
    <property type="entry name" value="P450, PUTATIVE (EUROFUNG)-RELATED"/>
    <property type="match status" value="1"/>
</dbReference>
<name>A0A840PIV5_9ACTN</name>
<proteinExistence type="inferred from homology"/>
<dbReference type="GO" id="GO:0004497">
    <property type="term" value="F:monooxygenase activity"/>
    <property type="evidence" value="ECO:0007669"/>
    <property type="project" value="UniProtKB-KW"/>
</dbReference>
<dbReference type="EMBL" id="JACHGN010000018">
    <property type="protein sequence ID" value="MBB5137480.1"/>
    <property type="molecule type" value="Genomic_DNA"/>
</dbReference>
<dbReference type="RefSeq" id="WP_221337177.1">
    <property type="nucleotide sequence ID" value="NZ_BAABIX010000045.1"/>
</dbReference>
<dbReference type="AlphaFoldDB" id="A0A840PIV5"/>
<protein>
    <submittedName>
        <fullName evidence="3">Cytochrome P450</fullName>
    </submittedName>
</protein>
<dbReference type="InterPro" id="IPR036396">
    <property type="entry name" value="Cyt_P450_sf"/>
</dbReference>
<dbReference type="GO" id="GO:0016705">
    <property type="term" value="F:oxidoreductase activity, acting on paired donors, with incorporation or reduction of molecular oxygen"/>
    <property type="evidence" value="ECO:0007669"/>
    <property type="project" value="InterPro"/>
</dbReference>
<dbReference type="Gene3D" id="1.10.630.10">
    <property type="entry name" value="Cytochrome P450"/>
    <property type="match status" value="1"/>
</dbReference>
<organism evidence="3 4">
    <name type="scientific">Thermocatellispora tengchongensis</name>
    <dbReference type="NCBI Taxonomy" id="1073253"/>
    <lineage>
        <taxon>Bacteria</taxon>
        <taxon>Bacillati</taxon>
        <taxon>Actinomycetota</taxon>
        <taxon>Actinomycetes</taxon>
        <taxon>Streptosporangiales</taxon>
        <taxon>Streptosporangiaceae</taxon>
        <taxon>Thermocatellispora</taxon>
    </lineage>
</organism>
<dbReference type="InterPro" id="IPR002397">
    <property type="entry name" value="Cyt_P450_B"/>
</dbReference>
<keyword evidence="2" id="KW-0503">Monooxygenase</keyword>
<keyword evidence="2" id="KW-0349">Heme</keyword>
<gene>
    <name evidence="3" type="ORF">HNP84_007232</name>
</gene>
<keyword evidence="2" id="KW-0408">Iron</keyword>
<evidence type="ECO:0000256" key="2">
    <source>
        <dbReference type="RuleBase" id="RU000461"/>
    </source>
</evidence>
<evidence type="ECO:0000256" key="1">
    <source>
        <dbReference type="ARBA" id="ARBA00010617"/>
    </source>
</evidence>
<comment type="caution">
    <text evidence="3">The sequence shown here is derived from an EMBL/GenBank/DDBJ whole genome shotgun (WGS) entry which is preliminary data.</text>
</comment>
<comment type="similarity">
    <text evidence="1 2">Belongs to the cytochrome P450 family.</text>
</comment>
<evidence type="ECO:0000313" key="4">
    <source>
        <dbReference type="Proteomes" id="UP000578449"/>
    </source>
</evidence>
<keyword evidence="4" id="KW-1185">Reference proteome</keyword>
<dbReference type="Pfam" id="PF00067">
    <property type="entry name" value="p450"/>
    <property type="match status" value="1"/>
</dbReference>
<dbReference type="CDD" id="cd00302">
    <property type="entry name" value="cytochrome_P450"/>
    <property type="match status" value="1"/>
</dbReference>
<dbReference type="InterPro" id="IPR017972">
    <property type="entry name" value="Cyt_P450_CS"/>
</dbReference>
<dbReference type="PANTHER" id="PTHR46696:SF1">
    <property type="entry name" value="CYTOCHROME P450 YJIB-RELATED"/>
    <property type="match status" value="1"/>
</dbReference>
<dbReference type="InterPro" id="IPR001128">
    <property type="entry name" value="Cyt_P450"/>
</dbReference>
<keyword evidence="2" id="KW-0560">Oxidoreductase</keyword>
<dbReference type="Proteomes" id="UP000578449">
    <property type="component" value="Unassembled WGS sequence"/>
</dbReference>
<dbReference type="PROSITE" id="PS00086">
    <property type="entry name" value="CYTOCHROME_P450"/>
    <property type="match status" value="1"/>
</dbReference>
<keyword evidence="2" id="KW-0479">Metal-binding</keyword>
<sequence length="358" mass="39955">MAFARDVLRSNVTRQAGAGAKGEVSGDPAFTSVFYLDGEAHKRKRQAIVRFFTPKAISTRYRAVMEEATDTLLARLRARGQGRLDQMSFELAVTVAAEIVGLTNSDQRAMAQRIQATLIGLRLPQMSRWRRPFGQLQATFHGARFLARDVRPAIRARRAERREDVISHLLDEGYPEQAILIECITFAVAGMITTREFVVMAAWHLFGNDALRERFLSAEDSGQIAILEEIMRLDPVVNMIARRVTADMTTDSGSVSEGEELVIDIRAANLDAAGVGECPYALDPDRARRTKMAGSYLSFGDGSHRCPGAQVALNETRVFLDRLLRVPGIRLRREPDLLWTDELMGYELRNAVVTCDRA</sequence>
<accession>A0A840PIV5</accession>